<keyword evidence="3" id="KW-1185">Reference proteome</keyword>
<organism evidence="2 3">
    <name type="scientific">Sanguibacter gelidistatuariae</name>
    <dbReference type="NCBI Taxonomy" id="1814289"/>
    <lineage>
        <taxon>Bacteria</taxon>
        <taxon>Bacillati</taxon>
        <taxon>Actinomycetota</taxon>
        <taxon>Actinomycetes</taxon>
        <taxon>Micrococcales</taxon>
        <taxon>Sanguibacteraceae</taxon>
        <taxon>Sanguibacter</taxon>
    </lineage>
</organism>
<dbReference type="EMBL" id="FMYH01000006">
    <property type="protein sequence ID" value="SDD23886.1"/>
    <property type="molecule type" value="Genomic_DNA"/>
</dbReference>
<feature type="domain" description="T3SS peptide-binding chaperone" evidence="1">
    <location>
        <begin position="246"/>
        <end position="472"/>
    </location>
</feature>
<dbReference type="Proteomes" id="UP000199039">
    <property type="component" value="Unassembled WGS sequence"/>
</dbReference>
<evidence type="ECO:0000313" key="3">
    <source>
        <dbReference type="Proteomes" id="UP000199039"/>
    </source>
</evidence>
<dbReference type="AlphaFoldDB" id="A0A1G6T5S9"/>
<accession>A0A1G6T5S9</accession>
<reference evidence="2 3" key="1">
    <citation type="submission" date="2016-09" db="EMBL/GenBank/DDBJ databases">
        <authorList>
            <person name="Capua I."/>
            <person name="De Benedictis P."/>
            <person name="Joannis T."/>
            <person name="Lombin L.H."/>
            <person name="Cattoli G."/>
        </authorList>
    </citation>
    <scope>NUCLEOTIDE SEQUENCE [LARGE SCALE GENOMIC DNA]</scope>
    <source>
        <strain evidence="2 3">ISLP-3</strain>
    </source>
</reference>
<dbReference type="RefSeq" id="WP_093184565.1">
    <property type="nucleotide sequence ID" value="NZ_FMYH01000006.1"/>
</dbReference>
<protein>
    <recommendedName>
        <fullName evidence="1">T3SS peptide-binding chaperone domain-containing protein</fullName>
    </recommendedName>
</protein>
<evidence type="ECO:0000259" key="1">
    <source>
        <dbReference type="Pfam" id="PF22553"/>
    </source>
</evidence>
<dbReference type="InterPro" id="IPR054445">
    <property type="entry name" value="T3SS_chaperone_dom"/>
</dbReference>
<gene>
    <name evidence="2" type="ORF">SAMN05216410_3016</name>
</gene>
<proteinExistence type="predicted"/>
<evidence type="ECO:0000313" key="2">
    <source>
        <dbReference type="EMBL" id="SDD23886.1"/>
    </source>
</evidence>
<dbReference type="Pfam" id="PF22553">
    <property type="entry name" value="TY-Chap2"/>
    <property type="match status" value="1"/>
</dbReference>
<name>A0A1G6T5S9_9MICO</name>
<sequence>MMAFFDELFVDPAKTRLTGIRLTDPRADDRDDAELAIHVVTVPEHLDAATELGFLERFMPFSVGGIVGRLADGGEWMILFQHLSDHARVLAGDGAPLTFMQVSLDRALALSPDLVLDDSYDLSDLDLRGYYVDQGINAEVVGPWTTRTLLRGLVADLCGFPLTAFATTYAHGCAFPEVPHDCQHDTADDVFAQWTQAGRLSPADPAQALTAALPIAADETLFDEPEAASEPEVAVDPEPAGRFVNAQSWWIASEIARRHPQLIIHEMHPGGGMYDVLGIMKPGGRESLAWLNRTGRICVATGDDRSPSDDDSFQLTWTDVMAMASPHTAVKAIEVAAGLVLTGKAPASTPRTLAYRVIANVINSCSNDRHHWDVRNEFIDSSSDDDGVLNGYLDAFPEARSDSARTPRLGLWHEPESHFWAVLRDDEPVALISIEAALYLPGKKPIDMMAEYKRHGRRIIPCMASLLGDLLP</sequence>
<dbReference type="OrthoDB" id="5140850at2"/>
<dbReference type="STRING" id="1814289.SAMN05216410_3016"/>